<dbReference type="InterPro" id="IPR056328">
    <property type="entry name" value="DSRM_DHX29"/>
</dbReference>
<dbReference type="PROSITE" id="PS51194">
    <property type="entry name" value="HELICASE_CTER"/>
    <property type="match status" value="1"/>
</dbReference>
<name>A0ABR4NST8_9SACH</name>
<keyword evidence="1" id="KW-0547">Nucleotide-binding</keyword>
<dbReference type="CDD" id="cd23827">
    <property type="entry name" value="RWD_YLR419W-like"/>
    <property type="match status" value="1"/>
</dbReference>
<feature type="domain" description="Helicase ATP-binding" evidence="7">
    <location>
        <begin position="613"/>
        <end position="782"/>
    </location>
</feature>
<dbReference type="SUPFAM" id="SSF54495">
    <property type="entry name" value="UBC-like"/>
    <property type="match status" value="1"/>
</dbReference>
<evidence type="ECO:0000259" key="7">
    <source>
        <dbReference type="PROSITE" id="PS51192"/>
    </source>
</evidence>
<dbReference type="Gene3D" id="3.40.50.300">
    <property type="entry name" value="P-loop containing nucleotide triphosphate hydrolases"/>
    <property type="match status" value="2"/>
</dbReference>
<dbReference type="PANTHER" id="PTHR18934:SF267">
    <property type="entry name" value="ATP-DEPENDENT RNA HELICASE YLR419W-RELATED"/>
    <property type="match status" value="1"/>
</dbReference>
<protein>
    <submittedName>
        <fullName evidence="9">Uncharacterized protein</fullName>
    </submittedName>
</protein>
<dbReference type="InterPro" id="IPR014001">
    <property type="entry name" value="Helicase_ATP-bd"/>
</dbReference>
<proteinExistence type="predicted"/>
<dbReference type="PROSITE" id="PS50908">
    <property type="entry name" value="RWD"/>
    <property type="match status" value="1"/>
</dbReference>
<dbReference type="Pfam" id="PF07717">
    <property type="entry name" value="OB_NTP_bind"/>
    <property type="match status" value="1"/>
</dbReference>
<dbReference type="InterPro" id="IPR011545">
    <property type="entry name" value="DEAD/DEAH_box_helicase_dom"/>
</dbReference>
<dbReference type="PANTHER" id="PTHR18934">
    <property type="entry name" value="ATP-DEPENDENT RNA HELICASE"/>
    <property type="match status" value="1"/>
</dbReference>
<keyword evidence="4" id="KW-0067">ATP-binding</keyword>
<feature type="domain" description="RWD" evidence="6">
    <location>
        <begin position="432"/>
        <end position="533"/>
    </location>
</feature>
<keyword evidence="10" id="KW-1185">Reference proteome</keyword>
<evidence type="ECO:0000313" key="10">
    <source>
        <dbReference type="Proteomes" id="UP001623330"/>
    </source>
</evidence>
<evidence type="ECO:0000259" key="8">
    <source>
        <dbReference type="PROSITE" id="PS51194"/>
    </source>
</evidence>
<dbReference type="SMART" id="SM00847">
    <property type="entry name" value="HA2"/>
    <property type="match status" value="1"/>
</dbReference>
<evidence type="ECO:0000256" key="5">
    <source>
        <dbReference type="SAM" id="MobiDB-lite"/>
    </source>
</evidence>
<dbReference type="InterPro" id="IPR007502">
    <property type="entry name" value="Helicase-assoc_dom"/>
</dbReference>
<dbReference type="Pfam" id="PF24385">
    <property type="entry name" value="DSRM_DHX29"/>
    <property type="match status" value="1"/>
</dbReference>
<dbReference type="Gene3D" id="3.10.110.10">
    <property type="entry name" value="Ubiquitin Conjugating Enzyme"/>
    <property type="match status" value="1"/>
</dbReference>
<gene>
    <name evidence="9" type="ORF">RNJ44_00523</name>
</gene>
<feature type="compositionally biased region" description="Basic and acidic residues" evidence="5">
    <location>
        <begin position="13"/>
        <end position="24"/>
    </location>
</feature>
<dbReference type="CDD" id="cd00048">
    <property type="entry name" value="DSRM_SF"/>
    <property type="match status" value="1"/>
</dbReference>
<evidence type="ECO:0000256" key="1">
    <source>
        <dbReference type="ARBA" id="ARBA00022741"/>
    </source>
</evidence>
<dbReference type="CDD" id="cd17917">
    <property type="entry name" value="DEXHc_RHA-like"/>
    <property type="match status" value="1"/>
</dbReference>
<accession>A0ABR4NST8</accession>
<feature type="compositionally biased region" description="Basic and acidic residues" evidence="5">
    <location>
        <begin position="198"/>
        <end position="218"/>
    </location>
</feature>
<evidence type="ECO:0000259" key="6">
    <source>
        <dbReference type="PROSITE" id="PS50908"/>
    </source>
</evidence>
<dbReference type="InterPro" id="IPR027417">
    <property type="entry name" value="P-loop_NTPase"/>
</dbReference>
<dbReference type="Pfam" id="PF00271">
    <property type="entry name" value="Helicase_C"/>
    <property type="match status" value="1"/>
</dbReference>
<keyword evidence="3" id="KW-0347">Helicase</keyword>
<dbReference type="CDD" id="cd18791">
    <property type="entry name" value="SF2_C_RHA"/>
    <property type="match status" value="1"/>
</dbReference>
<dbReference type="SUPFAM" id="SSF52540">
    <property type="entry name" value="P-loop containing nucleoside triphosphate hydrolases"/>
    <property type="match status" value="1"/>
</dbReference>
<comment type="caution">
    <text evidence="9">The sequence shown here is derived from an EMBL/GenBank/DDBJ whole genome shotgun (WGS) entry which is preliminary data.</text>
</comment>
<sequence length="1427" mass="162607">MAKKKNTPSKSPETTKKKGKKEEPPAVEPVGKKRGKRVLTEEQKAQMQQNRAKVTSTASWTGKLPHTLLHEFCQRRGWNKVEYDMKKPSGKFLGVAKLSWTEPKNREIIEIRMTDPIYDKVTGIGAIEPQETAMEARHYAATVALYRVAYNTNTHMMLPPNHKSVWYKLDDYRKSLKKDDNATRQFCDDPFKQLLEDRKKKAQRDKITTAKNEQEAKENSAPILIKSVKGNNSQPLRESKAQNNRISKVKRGPQSEYTFPRKAWDNANFIDLGESSRQDIENCLKLNINWEDRLLKSAHVDEEERQKLEERLLQLDFRPAHVKEAMLYKDPLAFLLFNLPEDDFPKFFHKRKEDSKNVIEISNLPLQKQIKIEKLQEFPISKDEALYALELYSENEAAASGYLTQTLIPDLKITPTDFSDEINTESLEIWNQELESLQSIFEEKVHIDENSQSITMSLIDKYDLRMKIYRTWDYPNSVPGLLVSTFSKKIKLPNYIKKQILIKLLHYIKENQLVGSEMVYQIYEWLQENIENIIDNPGKLLSIEDMKSNRAKKSNEDRIINSKKKDRKQLKLTEQEIKSIMEEDKKRKSTSDYKEMVKLRKLLPAWSKQDTIIDMVKNNQVVLITGETGSGKSTQVVQFILDSIFNSNDPKNMKTNIICTQPRRISAIGLAERVASERCVPCGQEVGYTIRGVNKCSKFTKIRFVTTGVLVRILQNSLELLENTIIVIDEVHERSIDTDLVVTLLKSLLKKVKSLKIVLMSATVNVNLFHNYFPGLVSCHIEGRTFPIKDYFLEDILESLDFKIKRTKASEFSDDINDEGSEAELRPGADSKFFRSGQINYELICQLVNFVHNQLTAENNDGSIIIFLPGVAEINRLCRMLSSNDFEVLPLHSALSAEDQKLVFKKYRTKRKIVVSTNIAETSITIDDCVATIDSGKAKTMVYNPRDNTTRLIETFISQAEANQRRGRAGRVREGLSYKLFSKRLYQEDMVPMPMPEIKRVALNSLYLSVKAMGIRDVKKFLASGLEAPPLKALDMAEKLLISIGLIDSKEKVLTQLGKYVSLMPLVDPKHGKLILYGILFGCADICITIASILSLPSSPFIGGVDNRDKIKQILKQYETDGDLLSTARIIQTCMNISDNSDKNRFIKDNLLSYNKLRDIKSSNVQYYSVLKDLGFIPISYKANANDILNRNAKNKSILQAIIVGALYPNVARVQLPDMKFLATSAGSIEKDPEAKQIKCWIRNEEFQQKLEELKENEQEIDINTMSQLPLPANRAFIHPSSVLFKGDKLDASELQVLQNLDDVSYERKGKVPLASIPFLAYTSSNLTSKLFISNLSPVSTLALLLFGGVIRYDITSDAFLPGIVMDDWLPIRTWCKNGVLLNELRAILDDAIKVALESPDYADQEVSDVGSSSEVFQLVEKIVSVE</sequence>
<evidence type="ECO:0000256" key="2">
    <source>
        <dbReference type="ARBA" id="ARBA00022801"/>
    </source>
</evidence>
<feature type="domain" description="Helicase C-terminal" evidence="8">
    <location>
        <begin position="843"/>
        <end position="1014"/>
    </location>
</feature>
<dbReference type="SMART" id="SM00487">
    <property type="entry name" value="DEXDc"/>
    <property type="match status" value="1"/>
</dbReference>
<feature type="compositionally biased region" description="Polar residues" evidence="5">
    <location>
        <begin position="229"/>
        <end position="246"/>
    </location>
</feature>
<feature type="region of interest" description="Disordered" evidence="5">
    <location>
        <begin position="1"/>
        <end position="58"/>
    </location>
</feature>
<dbReference type="EMBL" id="JBEVYD010000007">
    <property type="protein sequence ID" value="KAL3231488.1"/>
    <property type="molecule type" value="Genomic_DNA"/>
</dbReference>
<evidence type="ECO:0000256" key="3">
    <source>
        <dbReference type="ARBA" id="ARBA00022806"/>
    </source>
</evidence>
<keyword evidence="2" id="KW-0378">Hydrolase</keyword>
<dbReference type="InterPro" id="IPR006575">
    <property type="entry name" value="RWD_dom"/>
</dbReference>
<dbReference type="InterPro" id="IPR001650">
    <property type="entry name" value="Helicase_C-like"/>
</dbReference>
<dbReference type="SMART" id="SM00591">
    <property type="entry name" value="RWD"/>
    <property type="match status" value="1"/>
</dbReference>
<evidence type="ECO:0000256" key="4">
    <source>
        <dbReference type="ARBA" id="ARBA00022840"/>
    </source>
</evidence>
<feature type="compositionally biased region" description="Polar residues" evidence="5">
    <location>
        <begin position="45"/>
        <end position="58"/>
    </location>
</feature>
<dbReference type="SMART" id="SM00490">
    <property type="entry name" value="HELICc"/>
    <property type="match status" value="1"/>
</dbReference>
<reference evidence="9 10" key="1">
    <citation type="submission" date="2024-05" db="EMBL/GenBank/DDBJ databases">
        <title>Long read based assembly of the Candida bracarensis genome reveals expanded adhesin content.</title>
        <authorList>
            <person name="Marcet-Houben M."/>
            <person name="Ksiezopolska E."/>
            <person name="Gabaldon T."/>
        </authorList>
    </citation>
    <scope>NUCLEOTIDE SEQUENCE [LARGE SCALE GENOMIC DNA]</scope>
    <source>
        <strain evidence="9 10">CBM6</strain>
    </source>
</reference>
<dbReference type="Gene3D" id="1.20.120.1080">
    <property type="match status" value="1"/>
</dbReference>
<evidence type="ECO:0000313" key="9">
    <source>
        <dbReference type="EMBL" id="KAL3231488.1"/>
    </source>
</evidence>
<dbReference type="Pfam" id="PF21010">
    <property type="entry name" value="HA2_C"/>
    <property type="match status" value="1"/>
</dbReference>
<dbReference type="InterPro" id="IPR011709">
    <property type="entry name" value="DEAD-box_helicase_OB_fold"/>
</dbReference>
<dbReference type="Pfam" id="PF00270">
    <property type="entry name" value="DEAD"/>
    <property type="match status" value="1"/>
</dbReference>
<dbReference type="Pfam" id="PF05773">
    <property type="entry name" value="RWD"/>
    <property type="match status" value="1"/>
</dbReference>
<dbReference type="PROSITE" id="PS51192">
    <property type="entry name" value="HELICASE_ATP_BIND_1"/>
    <property type="match status" value="1"/>
</dbReference>
<dbReference type="InterPro" id="IPR016135">
    <property type="entry name" value="UBQ-conjugating_enzyme/RWD"/>
</dbReference>
<organism evidence="9 10">
    <name type="scientific">Nakaseomyces bracarensis</name>
    <dbReference type="NCBI Taxonomy" id="273131"/>
    <lineage>
        <taxon>Eukaryota</taxon>
        <taxon>Fungi</taxon>
        <taxon>Dikarya</taxon>
        <taxon>Ascomycota</taxon>
        <taxon>Saccharomycotina</taxon>
        <taxon>Saccharomycetes</taxon>
        <taxon>Saccharomycetales</taxon>
        <taxon>Saccharomycetaceae</taxon>
        <taxon>Nakaseomyces</taxon>
    </lineage>
</organism>
<dbReference type="Proteomes" id="UP001623330">
    <property type="component" value="Unassembled WGS sequence"/>
</dbReference>
<feature type="region of interest" description="Disordered" evidence="5">
    <location>
        <begin position="198"/>
        <end position="252"/>
    </location>
</feature>